<dbReference type="RefSeq" id="WP_207854346.1">
    <property type="nucleotide sequence ID" value="NZ_JAFVMG010000007.1"/>
</dbReference>
<accession>A0ABS3LMB1</accession>
<dbReference type="Proteomes" id="UP000664399">
    <property type="component" value="Unassembled WGS sequence"/>
</dbReference>
<keyword evidence="2" id="KW-1185">Reference proteome</keyword>
<dbReference type="Pfam" id="PF10123">
    <property type="entry name" value="Mu-like_Pro"/>
    <property type="match status" value="1"/>
</dbReference>
<proteinExistence type="predicted"/>
<evidence type="ECO:0000313" key="2">
    <source>
        <dbReference type="Proteomes" id="UP000664399"/>
    </source>
</evidence>
<sequence length="334" mass="34935">MTQTHTGTTPPEWIHILPAGTFKGDDGRGPYVLRDPQGVIASSMRAGRGKLTLDENHSTDTAAKIGMPAHAMGWIVELQARADGIWGRVEWTPPGAQAMENHAYRGVSPLIEYDPDGTVKRIMRASLTNAPNLTLTALHHQTTTQETTMDLEAIALALGLPASATQADVERALAEAKSNRALHTSLSGLLNLGADADATAIATGVRARLEGESAHAQALTAVQTELAALKQRDAVRTAEAAVDGAARDGHVISAELRGELVALHATNPEMAAKIIAQLPKIPQGQVSQMTGAAHAAQATPRADAGADPKAVAAMDATFKVTDAERTALEAGNAY</sequence>
<reference evidence="1 2" key="1">
    <citation type="submission" date="2021-03" db="EMBL/GenBank/DDBJ databases">
        <title>The complete genome sequence of Acetobacter suratthaniensis TBRC 1719.</title>
        <authorList>
            <person name="Charoenyingcharoen P."/>
            <person name="Yukphan P."/>
        </authorList>
    </citation>
    <scope>NUCLEOTIDE SEQUENCE [LARGE SCALE GENOMIC DNA]</scope>
    <source>
        <strain evidence="1 2">TBRC 1719</strain>
    </source>
</reference>
<dbReference type="EMBL" id="JAFVMG010000007">
    <property type="protein sequence ID" value="MBO1328517.1"/>
    <property type="molecule type" value="Genomic_DNA"/>
</dbReference>
<gene>
    <name evidence="1" type="ORF">J2D75_08505</name>
</gene>
<evidence type="ECO:0000313" key="1">
    <source>
        <dbReference type="EMBL" id="MBO1328517.1"/>
    </source>
</evidence>
<protein>
    <recommendedName>
        <fullName evidence="3">Mu-like prophage I protein</fullName>
    </recommendedName>
</protein>
<dbReference type="PIRSF" id="PIRSF016624">
    <property type="entry name" value="Mu_prophg_I"/>
    <property type="match status" value="1"/>
</dbReference>
<evidence type="ECO:0008006" key="3">
    <source>
        <dbReference type="Google" id="ProtNLM"/>
    </source>
</evidence>
<name>A0ABS3LMB1_9PROT</name>
<dbReference type="InterPro" id="IPR012106">
    <property type="entry name" value="Phage_Mu_Gp1"/>
</dbReference>
<organism evidence="1 2">
    <name type="scientific">Acetobacter suratthaniensis</name>
    <dbReference type="NCBI Taxonomy" id="1502841"/>
    <lineage>
        <taxon>Bacteria</taxon>
        <taxon>Pseudomonadati</taxon>
        <taxon>Pseudomonadota</taxon>
        <taxon>Alphaproteobacteria</taxon>
        <taxon>Acetobacterales</taxon>
        <taxon>Acetobacteraceae</taxon>
        <taxon>Acetobacter</taxon>
    </lineage>
</organism>
<comment type="caution">
    <text evidence="1">The sequence shown here is derived from an EMBL/GenBank/DDBJ whole genome shotgun (WGS) entry which is preliminary data.</text>
</comment>